<feature type="compositionally biased region" description="Basic and acidic residues" evidence="1">
    <location>
        <begin position="334"/>
        <end position="351"/>
    </location>
</feature>
<dbReference type="OrthoDB" id="5393404at2759"/>
<feature type="region of interest" description="Disordered" evidence="1">
    <location>
        <begin position="250"/>
        <end position="430"/>
    </location>
</feature>
<feature type="compositionally biased region" description="Low complexity" evidence="1">
    <location>
        <begin position="494"/>
        <end position="511"/>
    </location>
</feature>
<protein>
    <recommendedName>
        <fullName evidence="5">Endosomal spry domain-containing protein</fullName>
    </recommendedName>
</protein>
<dbReference type="AlphaFoldDB" id="A0A4Q4T8U4"/>
<evidence type="ECO:0000256" key="2">
    <source>
        <dbReference type="SAM" id="Phobius"/>
    </source>
</evidence>
<gene>
    <name evidence="3" type="ORF">DL764_005568</name>
</gene>
<proteinExistence type="predicted"/>
<feature type="compositionally biased region" description="Low complexity" evidence="1">
    <location>
        <begin position="462"/>
        <end position="473"/>
    </location>
</feature>
<feature type="compositionally biased region" description="Basic residues" evidence="1">
    <location>
        <begin position="517"/>
        <end position="530"/>
    </location>
</feature>
<feature type="region of interest" description="Disordered" evidence="1">
    <location>
        <begin position="164"/>
        <end position="229"/>
    </location>
</feature>
<feature type="compositionally biased region" description="Polar residues" evidence="1">
    <location>
        <begin position="164"/>
        <end position="180"/>
    </location>
</feature>
<reference evidence="3 4" key="1">
    <citation type="submission" date="2018-06" db="EMBL/GenBank/DDBJ databases">
        <title>Complete Genomes of Monosporascus.</title>
        <authorList>
            <person name="Robinson A.J."/>
            <person name="Natvig D.O."/>
        </authorList>
    </citation>
    <scope>NUCLEOTIDE SEQUENCE [LARGE SCALE GENOMIC DNA]</scope>
    <source>
        <strain evidence="3 4">CBS 110550</strain>
    </source>
</reference>
<dbReference type="EMBL" id="QJNU01000297">
    <property type="protein sequence ID" value="RYP02848.1"/>
    <property type="molecule type" value="Genomic_DNA"/>
</dbReference>
<feature type="compositionally biased region" description="Polar residues" evidence="1">
    <location>
        <begin position="259"/>
        <end position="287"/>
    </location>
</feature>
<evidence type="ECO:0000313" key="4">
    <source>
        <dbReference type="Proteomes" id="UP000293360"/>
    </source>
</evidence>
<feature type="compositionally biased region" description="Basic and acidic residues" evidence="1">
    <location>
        <begin position="199"/>
        <end position="223"/>
    </location>
</feature>
<keyword evidence="2" id="KW-0812">Transmembrane</keyword>
<comment type="caution">
    <text evidence="3">The sequence shown here is derived from an EMBL/GenBank/DDBJ whole genome shotgun (WGS) entry which is preliminary data.</text>
</comment>
<evidence type="ECO:0000256" key="1">
    <source>
        <dbReference type="SAM" id="MobiDB-lite"/>
    </source>
</evidence>
<feature type="compositionally biased region" description="Low complexity" evidence="1">
    <location>
        <begin position="319"/>
        <end position="333"/>
    </location>
</feature>
<accession>A0A4Q4T8U4</accession>
<feature type="compositionally biased region" description="Basic residues" evidence="1">
    <location>
        <begin position="291"/>
        <end position="304"/>
    </location>
</feature>
<feature type="compositionally biased region" description="Basic and acidic residues" evidence="1">
    <location>
        <begin position="305"/>
        <end position="318"/>
    </location>
</feature>
<feature type="compositionally biased region" description="Basic and acidic residues" evidence="1">
    <location>
        <begin position="380"/>
        <end position="424"/>
    </location>
</feature>
<name>A0A4Q4T8U4_9PEZI</name>
<feature type="compositionally biased region" description="Low complexity" evidence="1">
    <location>
        <begin position="352"/>
        <end position="367"/>
    </location>
</feature>
<evidence type="ECO:0008006" key="5">
    <source>
        <dbReference type="Google" id="ProtNLM"/>
    </source>
</evidence>
<sequence>MAPLLPSLVAHARDVLSSAIHARNEPAASTLDVRTPNDSIVSRLGPLAARSILLARDGEGETEYKNNPHEGATNFRDINNTGVFVVFGLIGISFVLAGIWFFFWAKNGGFYFKENDWDDYKSTVLRRKGPNGTILSGATPSTQLGGGSAYKDYDGANTEYTGGLTQVSGSTDDTQSTLTGITGGVSDFMGRARRKAKRERKEREREKKKDRRSREKAAHRGEDGVLVDEEAEAEAQSHLRAYRGEKAARVGGINKESEGSQWDGSTNPSHSAFSAESDLLSNRQETPTRSDKKKKRREERHRHRDRDQEKEAYYRDDQTTYTDAETTTTATAPTRDRSRSKSKARDREREASSAAAAGANASSSKKAGGIRKVYSTAQRNTDREEERMRAEARRLATDKGRSAGRRDFSYQRAESYHRHNRSDGGGRAATIVEEESDIGMLGGGRYLPAPGGESEVDGGGYENNNNADYDNGNKSTPGDDLGTKSYRCYIPGLSSSAGGSSVVGTEVSSSSYQEEKRKKRAAGRHRRGDD</sequence>
<feature type="transmembrane region" description="Helical" evidence="2">
    <location>
        <begin position="83"/>
        <end position="105"/>
    </location>
</feature>
<organism evidence="3 4">
    <name type="scientific">Monosporascus ibericus</name>
    <dbReference type="NCBI Taxonomy" id="155417"/>
    <lineage>
        <taxon>Eukaryota</taxon>
        <taxon>Fungi</taxon>
        <taxon>Dikarya</taxon>
        <taxon>Ascomycota</taxon>
        <taxon>Pezizomycotina</taxon>
        <taxon>Sordariomycetes</taxon>
        <taxon>Xylariomycetidae</taxon>
        <taxon>Xylariales</taxon>
        <taxon>Xylariales incertae sedis</taxon>
        <taxon>Monosporascus</taxon>
    </lineage>
</organism>
<keyword evidence="4" id="KW-1185">Reference proteome</keyword>
<keyword evidence="2" id="KW-0472">Membrane</keyword>
<feature type="region of interest" description="Disordered" evidence="1">
    <location>
        <begin position="442"/>
        <end position="530"/>
    </location>
</feature>
<keyword evidence="2" id="KW-1133">Transmembrane helix</keyword>
<evidence type="ECO:0000313" key="3">
    <source>
        <dbReference type="EMBL" id="RYP02848.1"/>
    </source>
</evidence>
<dbReference type="Proteomes" id="UP000293360">
    <property type="component" value="Unassembled WGS sequence"/>
</dbReference>
<dbReference type="STRING" id="155417.A0A4Q4T8U4"/>